<organism evidence="3 4">
    <name type="scientific">Lichenifustis flavocetrariae</name>
    <dbReference type="NCBI Taxonomy" id="2949735"/>
    <lineage>
        <taxon>Bacteria</taxon>
        <taxon>Pseudomonadati</taxon>
        <taxon>Pseudomonadota</taxon>
        <taxon>Alphaproteobacteria</taxon>
        <taxon>Hyphomicrobiales</taxon>
        <taxon>Lichenihabitantaceae</taxon>
        <taxon>Lichenifustis</taxon>
    </lineage>
</organism>
<feature type="domain" description="Bacteriophage tail tape measure N-terminal" evidence="2">
    <location>
        <begin position="115"/>
        <end position="324"/>
    </location>
</feature>
<keyword evidence="1" id="KW-0175">Coiled coil</keyword>
<dbReference type="InterPro" id="IPR023346">
    <property type="entry name" value="Lysozyme-like_dom_sf"/>
</dbReference>
<feature type="coiled-coil region" evidence="1">
    <location>
        <begin position="94"/>
        <end position="121"/>
    </location>
</feature>
<proteinExistence type="predicted"/>
<dbReference type="Gene3D" id="1.10.530.10">
    <property type="match status" value="1"/>
</dbReference>
<comment type="caution">
    <text evidence="3">The sequence shown here is derived from an EMBL/GenBank/DDBJ whole genome shotgun (WGS) entry which is preliminary data.</text>
</comment>
<dbReference type="Proteomes" id="UP001165667">
    <property type="component" value="Unassembled WGS sequence"/>
</dbReference>
<sequence>MDDVISRVQVDYVSTGADKVAADYNRVAQAEANLARTSTGTASVTDSLSRSTLSAQRALESYTRSHDPLSRALADLARGERLAAAARAQGIASTDAHSRALENARKRVAELKDEVEKHSASMGLNRNQTMELTHVAKSLVDQLAAGASPMRALEVEGGRIAQVFAEDKGGVTGTFKALGAMIGGLLTPTVLLTGAVGGLAIAGGAAFLAYESGEAKLATSMDGVGRRAGETIAKLNDLAEAGARVGHLTTSQAIGLAADYTKVGIGSDTTASLIGSTKAYARATGSDVDEAAKSLAQAFADPAKGALDLDKQLGFLDGQLKTTIDNYEQQGNLAAARRVLADALNKSLAQTTDVTWGFSHALEDAKNWLVDGFSKAGKAIEGAVFGGTLQDQLQFYKNQLPTTSSALPGNFNTENVERRIADLERRLTEEANAPARAAAAKREADANDLSQRADGIVRDVLPEIVRAQTTANNLVVLSHALSDPLVLSKLGVTVGQAQHAFGNLTVQQSTADPLKAMAEDSRLAVQSIEAFTLAERVAVEARRAEITVLRESGDVRKAALAAEIARNEEIAKANNAAQDRLDQARQDRALVGLSPYARGRQEIVNQYQGVGGLFAKDGATSTELRDAMKPVAADLESAADTIAAALRRGAAAITAAVNPYGSIPAFKSANDNGSTLGALGRAPASIFPMISDAADRTGIDPSIIAAIGERENGFRLTGGTSTVGPDGRPASTAWGYGQLTNGAVKDVASVVPGFNKYDPSTAVFGSAEYLSILARRNGGDMTAALNAYGGTPSYAADIEKRAGSPLTVNGGGTVAPIASTALASDKQAMQTQLSGYDEEHYAGPLKAANQALDNQIALLDRQKATLGESAAKVQGAAEAQRLMNQYVNEGVPITDKLRAEIAAYGDRVATVAQQTADFQAQQQRLIASMDMVRSTARDGLGTLVDDLIKGKSAGEAFADVLEHIMQKLLSMAEDQLIEGLFGKTGATGGGLFGSLTGGLGSLFGIGANADGTDDWRGGPTWVGERGPEIVNLPAHAQVVPNGPATNPVAANSNTRDSRPNVIHFNVSTPSPQAFAASQSQIATVLSRAVAHGQRNA</sequence>
<reference evidence="3" key="1">
    <citation type="submission" date="2022-05" db="EMBL/GenBank/DDBJ databases">
        <authorList>
            <person name="Pankratov T."/>
        </authorList>
    </citation>
    <scope>NUCLEOTIDE SEQUENCE</scope>
    <source>
        <strain evidence="3">BP6-180914</strain>
    </source>
</reference>
<evidence type="ECO:0000259" key="2">
    <source>
        <dbReference type="Pfam" id="PF06791"/>
    </source>
</evidence>
<protein>
    <submittedName>
        <fullName evidence="3">Phage tail length tape measure family protein</fullName>
    </submittedName>
</protein>
<accession>A0AA42CNW8</accession>
<dbReference type="Pfam" id="PF06791">
    <property type="entry name" value="TMP_2"/>
    <property type="match status" value="1"/>
</dbReference>
<evidence type="ECO:0000256" key="1">
    <source>
        <dbReference type="SAM" id="Coils"/>
    </source>
</evidence>
<evidence type="ECO:0000313" key="3">
    <source>
        <dbReference type="EMBL" id="MCW6509827.1"/>
    </source>
</evidence>
<dbReference type="RefSeq" id="WP_282586195.1">
    <property type="nucleotide sequence ID" value="NZ_JAMOIM010000011.1"/>
</dbReference>
<name>A0AA42CNW8_9HYPH</name>
<evidence type="ECO:0000313" key="4">
    <source>
        <dbReference type="Proteomes" id="UP001165667"/>
    </source>
</evidence>
<dbReference type="EMBL" id="JAMOIM010000011">
    <property type="protein sequence ID" value="MCW6509827.1"/>
    <property type="molecule type" value="Genomic_DNA"/>
</dbReference>
<gene>
    <name evidence="3" type="ORF">M8523_17560</name>
</gene>
<dbReference type="AlphaFoldDB" id="A0AA42CNW8"/>
<dbReference type="InterPro" id="IPR009628">
    <property type="entry name" value="Phage_tape_measure_N"/>
</dbReference>
<keyword evidence="4" id="KW-1185">Reference proteome</keyword>
<dbReference type="SUPFAM" id="SSF53955">
    <property type="entry name" value="Lysozyme-like"/>
    <property type="match status" value="1"/>
</dbReference>